<proteinExistence type="predicted"/>
<comment type="cofactor">
    <cofactor evidence="2">
        <name>Zn(2+)</name>
        <dbReference type="ChEBI" id="CHEBI:29105"/>
    </cofactor>
</comment>
<organism evidence="15 16">
    <name type="scientific">Streptomyces chisholmiae</name>
    <dbReference type="NCBI Taxonomy" id="3075540"/>
    <lineage>
        <taxon>Bacteria</taxon>
        <taxon>Bacillati</taxon>
        <taxon>Actinomycetota</taxon>
        <taxon>Actinomycetes</taxon>
        <taxon>Kitasatosporales</taxon>
        <taxon>Streptomycetaceae</taxon>
        <taxon>Streptomyces</taxon>
    </lineage>
</organism>
<dbReference type="InterPro" id="IPR035451">
    <property type="entry name" value="Ada-like_dom_sf"/>
</dbReference>
<dbReference type="EMBL" id="JAVREO010000004">
    <property type="protein sequence ID" value="MDT0266328.1"/>
    <property type="molecule type" value="Genomic_DNA"/>
</dbReference>
<evidence type="ECO:0000256" key="10">
    <source>
        <dbReference type="ARBA" id="ARBA00023125"/>
    </source>
</evidence>
<dbReference type="SMART" id="SM01009">
    <property type="entry name" value="AlkA_N"/>
    <property type="match status" value="1"/>
</dbReference>
<dbReference type="InterPro" id="IPR023170">
    <property type="entry name" value="HhH_base_excis_C"/>
</dbReference>
<dbReference type="EC" id="3.2.2.21" evidence="3"/>
<evidence type="ECO:0000256" key="9">
    <source>
        <dbReference type="ARBA" id="ARBA00023015"/>
    </source>
</evidence>
<evidence type="ECO:0000256" key="4">
    <source>
        <dbReference type="ARBA" id="ARBA00022603"/>
    </source>
</evidence>
<dbReference type="InterPro" id="IPR010316">
    <property type="entry name" value="AlkA_N"/>
</dbReference>
<evidence type="ECO:0000256" key="7">
    <source>
        <dbReference type="ARBA" id="ARBA00022763"/>
    </source>
</evidence>
<evidence type="ECO:0000256" key="8">
    <source>
        <dbReference type="ARBA" id="ARBA00022833"/>
    </source>
</evidence>
<dbReference type="CDD" id="cd00056">
    <property type="entry name" value="ENDO3c"/>
    <property type="match status" value="1"/>
</dbReference>
<evidence type="ECO:0000256" key="2">
    <source>
        <dbReference type="ARBA" id="ARBA00001947"/>
    </source>
</evidence>
<evidence type="ECO:0000256" key="13">
    <source>
        <dbReference type="ARBA" id="ARBA00023204"/>
    </source>
</evidence>
<dbReference type="Pfam" id="PF02805">
    <property type="entry name" value="Ada_Zn_binding"/>
    <property type="match status" value="1"/>
</dbReference>
<dbReference type="InterPro" id="IPR011257">
    <property type="entry name" value="DNA_glycosylase"/>
</dbReference>
<keyword evidence="12" id="KW-0804">Transcription</keyword>
<dbReference type="PANTHER" id="PTHR43003:SF13">
    <property type="entry name" value="DNA-3-METHYLADENINE GLYCOSYLASE 2"/>
    <property type="match status" value="1"/>
</dbReference>
<dbReference type="SUPFAM" id="SSF55945">
    <property type="entry name" value="TATA-box binding protein-like"/>
    <property type="match status" value="1"/>
</dbReference>
<dbReference type="InterPro" id="IPR003265">
    <property type="entry name" value="HhH-GPD_domain"/>
</dbReference>
<evidence type="ECO:0000256" key="11">
    <source>
        <dbReference type="ARBA" id="ARBA00023159"/>
    </source>
</evidence>
<dbReference type="Pfam" id="PF06029">
    <property type="entry name" value="AlkA_N"/>
    <property type="match status" value="1"/>
</dbReference>
<dbReference type="Gene3D" id="1.10.10.60">
    <property type="entry name" value="Homeodomain-like"/>
    <property type="match status" value="1"/>
</dbReference>
<dbReference type="PANTHER" id="PTHR43003">
    <property type="entry name" value="DNA-3-METHYLADENINE GLYCOSYLASE"/>
    <property type="match status" value="1"/>
</dbReference>
<dbReference type="SMART" id="SM00478">
    <property type="entry name" value="ENDO3c"/>
    <property type="match status" value="1"/>
</dbReference>
<dbReference type="RefSeq" id="WP_311666574.1">
    <property type="nucleotide sequence ID" value="NZ_JAVREO010000004.1"/>
</dbReference>
<dbReference type="InterPro" id="IPR051912">
    <property type="entry name" value="Alkylbase_DNA_Glycosylase/TA"/>
</dbReference>
<keyword evidence="6" id="KW-0479">Metal-binding</keyword>
<evidence type="ECO:0000256" key="1">
    <source>
        <dbReference type="ARBA" id="ARBA00000086"/>
    </source>
</evidence>
<keyword evidence="13" id="KW-0234">DNA repair</keyword>
<protein>
    <recommendedName>
        <fullName evidence="3">DNA-3-methyladenine glycosylase II</fullName>
        <ecNumber evidence="3">3.2.2.21</ecNumber>
    </recommendedName>
</protein>
<keyword evidence="10" id="KW-0238">DNA-binding</keyword>
<reference evidence="16" key="1">
    <citation type="submission" date="2023-07" db="EMBL/GenBank/DDBJ databases">
        <title>30 novel species of actinomycetes from the DSMZ collection.</title>
        <authorList>
            <person name="Nouioui I."/>
        </authorList>
    </citation>
    <scope>NUCLEOTIDE SEQUENCE [LARGE SCALE GENOMIC DNA]</scope>
    <source>
        <strain evidence="16">DSM 44915</strain>
    </source>
</reference>
<dbReference type="InterPro" id="IPR018060">
    <property type="entry name" value="HTH_AraC"/>
</dbReference>
<keyword evidence="5" id="KW-0808">Transferase</keyword>
<dbReference type="Gene3D" id="3.40.10.10">
    <property type="entry name" value="DNA Methylphosphotriester Repair Domain"/>
    <property type="match status" value="1"/>
</dbReference>
<keyword evidence="4" id="KW-0489">Methyltransferase</keyword>
<dbReference type="SUPFAM" id="SSF48150">
    <property type="entry name" value="DNA-glycosylase"/>
    <property type="match status" value="1"/>
</dbReference>
<evidence type="ECO:0000256" key="3">
    <source>
        <dbReference type="ARBA" id="ARBA00012000"/>
    </source>
</evidence>
<keyword evidence="16" id="KW-1185">Reference proteome</keyword>
<comment type="catalytic activity">
    <reaction evidence="1">
        <text>Hydrolysis of alkylated DNA, releasing 3-methyladenine, 3-methylguanine, 7-methylguanine and 7-methyladenine.</text>
        <dbReference type="EC" id="3.2.2.21"/>
    </reaction>
</comment>
<dbReference type="SUPFAM" id="SSF46689">
    <property type="entry name" value="Homeodomain-like"/>
    <property type="match status" value="1"/>
</dbReference>
<sequence length="488" mass="51432">MDDDSRYQAVRSRDERFDGVFFTAVLTTGIYCRPSCPATTPKRANVRFVPSAAAAQGAGFRACRRCRPDAVPGSAEWNVRADAVGRAMRLISDGVVDREGVAGLADRLGYSARQVQRQLVAELGAGPIALARAQRAHTARVLLQTTELPITELAFAAGFASVRQFNDTIRAVYDRTPSALRAAAPAGDRDGPAAGPGGAGIPLRLAYRGAYAAGAVFDFLQRRALPGVEETSGPAGDRRYRRTLALPHGTGIAEVGESAGATGGRWLPCRLHLSDPRDLTCAVQRLRRLFDLDADPYAVAERLGGHPLLGPLVAATPGLRSPGAAEPAELAVRAVLGQQITVGAARTLGGRLVAALGKPLDRPDGGLTHLFPEPAALADAPLTELGMPESRRATLRTLGAALADGRVVLDPGADRDEVTAALLALRGIGPWTAGYVRMRALGDPDVLLTGDAGVRHGLALLGASPTDAEEWRPWRSYAVHHLWHATAS</sequence>
<dbReference type="PROSITE" id="PS00041">
    <property type="entry name" value="HTH_ARAC_FAMILY_1"/>
    <property type="match status" value="1"/>
</dbReference>
<evidence type="ECO:0000313" key="16">
    <source>
        <dbReference type="Proteomes" id="UP001183410"/>
    </source>
</evidence>
<accession>A0ABU2JMW0</accession>
<dbReference type="PROSITE" id="PS01124">
    <property type="entry name" value="HTH_ARAC_FAMILY_2"/>
    <property type="match status" value="1"/>
</dbReference>
<gene>
    <name evidence="15" type="ORF">RM844_08470</name>
</gene>
<feature type="domain" description="HTH araC/xylS-type" evidence="14">
    <location>
        <begin position="85"/>
        <end position="183"/>
    </location>
</feature>
<keyword evidence="8" id="KW-0862">Zinc</keyword>
<dbReference type="InterPro" id="IPR004026">
    <property type="entry name" value="Ada_DNA_repair_Zn-bd"/>
</dbReference>
<dbReference type="Pfam" id="PF12833">
    <property type="entry name" value="HTH_18"/>
    <property type="match status" value="1"/>
</dbReference>
<comment type="caution">
    <text evidence="15">The sequence shown here is derived from an EMBL/GenBank/DDBJ whole genome shotgun (WGS) entry which is preliminary data.</text>
</comment>
<evidence type="ECO:0000259" key="14">
    <source>
        <dbReference type="PROSITE" id="PS01124"/>
    </source>
</evidence>
<dbReference type="InterPro" id="IPR037046">
    <property type="entry name" value="AlkA_N_sf"/>
</dbReference>
<keyword evidence="11" id="KW-0010">Activator</keyword>
<evidence type="ECO:0000313" key="15">
    <source>
        <dbReference type="EMBL" id="MDT0266328.1"/>
    </source>
</evidence>
<evidence type="ECO:0000256" key="12">
    <source>
        <dbReference type="ARBA" id="ARBA00023163"/>
    </source>
</evidence>
<name>A0ABU2JMW0_9ACTN</name>
<dbReference type="InterPro" id="IPR018062">
    <property type="entry name" value="HTH_AraC-typ_CS"/>
</dbReference>
<evidence type="ECO:0000256" key="5">
    <source>
        <dbReference type="ARBA" id="ARBA00022679"/>
    </source>
</evidence>
<dbReference type="Gene3D" id="1.10.340.30">
    <property type="entry name" value="Hypothetical protein, domain 2"/>
    <property type="match status" value="1"/>
</dbReference>
<dbReference type="Gene3D" id="3.30.310.20">
    <property type="entry name" value="DNA-3-methyladenine glycosylase AlkA, N-terminal domain"/>
    <property type="match status" value="1"/>
</dbReference>
<dbReference type="SUPFAM" id="SSF57884">
    <property type="entry name" value="Ada DNA repair protein, N-terminal domain (N-Ada 10)"/>
    <property type="match status" value="1"/>
</dbReference>
<dbReference type="Gene3D" id="1.10.1670.10">
    <property type="entry name" value="Helix-hairpin-Helix base-excision DNA repair enzymes (C-terminal)"/>
    <property type="match status" value="1"/>
</dbReference>
<dbReference type="Proteomes" id="UP001183410">
    <property type="component" value="Unassembled WGS sequence"/>
</dbReference>
<evidence type="ECO:0000256" key="6">
    <source>
        <dbReference type="ARBA" id="ARBA00022723"/>
    </source>
</evidence>
<keyword evidence="7" id="KW-0227">DNA damage</keyword>
<dbReference type="SMART" id="SM00342">
    <property type="entry name" value="HTH_ARAC"/>
    <property type="match status" value="1"/>
</dbReference>
<keyword evidence="9" id="KW-0805">Transcription regulation</keyword>
<dbReference type="InterPro" id="IPR009057">
    <property type="entry name" value="Homeodomain-like_sf"/>
</dbReference>